<evidence type="ECO:0000313" key="6">
    <source>
        <dbReference type="EMBL" id="MFD2670379.1"/>
    </source>
</evidence>
<dbReference type="InterPro" id="IPR050515">
    <property type="entry name" value="Beta-lactam/transpept"/>
</dbReference>
<gene>
    <name evidence="6" type="ORF">ACFSUC_02010</name>
</gene>
<dbReference type="PANTHER" id="PTHR30627:SF24">
    <property type="entry name" value="PENICILLIN-BINDING PROTEIN 4B"/>
    <property type="match status" value="1"/>
</dbReference>
<comment type="similarity">
    <text evidence="2">Belongs to the transpeptidase family.</text>
</comment>
<evidence type="ECO:0000259" key="4">
    <source>
        <dbReference type="Pfam" id="PF00905"/>
    </source>
</evidence>
<evidence type="ECO:0000256" key="3">
    <source>
        <dbReference type="ARBA" id="ARBA00023136"/>
    </source>
</evidence>
<dbReference type="EMBL" id="JBHUMM010000002">
    <property type="protein sequence ID" value="MFD2670379.1"/>
    <property type="molecule type" value="Genomic_DNA"/>
</dbReference>
<protein>
    <submittedName>
        <fullName evidence="6">Peptidoglycan D,D-transpeptidase FtsI family protein</fullName>
    </submittedName>
</protein>
<sequence length="589" mass="65743">MIKKHRIFGLLVLLMLMLLVCDLRLGWIQWRAEQYGGKNLIARSVMQRQQRLVLDEGRAHFVDRHGIPLTGKRQQGLAIFPAMIHSPEHVASFLSPIVRQSASSIQQQLEAEQEPFLWPASPFRRDTLALTETQIQSLDAAAMPGMEVVSYTQRYISPYLASHLIGRMAQYPERIDKRYTLELEQGRLTRNSQIGVSGLELQWNEEMIGVGSHALVHYQDGQQRPLAGLGSRMVGAAHELYPLRVMLTLDSALQYKLEQTMDDYMKRHQLEVGAAVLLDVQHGEVRAMVSRPMLDPYAAFPDKTAMTNYAVKALVPGSIFKTVIAAYALEHGLLHPKEQFECRGHYGKYGLMCWKKEGHGKITAQEAFAQSCNVAFARIAERIQAEELQAWSEHLGLLTPYGMLPEEEKGRIFLSPVSSGQIDGGELAQAAIGQRNVRISPLQAANWIVTLLNEGKVMKPRAVTSVQFRNETVKRKIEKVKLADSGLSAKTTRILTRWMTAVVEQGTGKSLRHADWALAGKSGTAELGTNGEQGSHEWFIGYGPVPRPRYALAVVVRDEQSNLTHHGTALFGQLFNALAAYDQPDAGRP</sequence>
<dbReference type="SUPFAM" id="SSF56519">
    <property type="entry name" value="Penicillin binding protein dimerisation domain"/>
    <property type="match status" value="1"/>
</dbReference>
<evidence type="ECO:0000313" key="7">
    <source>
        <dbReference type="Proteomes" id="UP001597497"/>
    </source>
</evidence>
<keyword evidence="3" id="KW-0472">Membrane</keyword>
<feature type="domain" description="Penicillin-binding protein transpeptidase" evidence="4">
    <location>
        <begin position="273"/>
        <end position="575"/>
    </location>
</feature>
<evidence type="ECO:0000259" key="5">
    <source>
        <dbReference type="Pfam" id="PF03717"/>
    </source>
</evidence>
<dbReference type="RefSeq" id="WP_379927760.1">
    <property type="nucleotide sequence ID" value="NZ_JBHUMM010000002.1"/>
</dbReference>
<dbReference type="InterPro" id="IPR012338">
    <property type="entry name" value="Beta-lactam/transpept-like"/>
</dbReference>
<comment type="subcellular location">
    <subcellularLocation>
        <location evidence="1">Membrane</location>
    </subcellularLocation>
</comment>
<dbReference type="SUPFAM" id="SSF56601">
    <property type="entry name" value="beta-lactamase/transpeptidase-like"/>
    <property type="match status" value="1"/>
</dbReference>
<dbReference type="Proteomes" id="UP001597497">
    <property type="component" value="Unassembled WGS sequence"/>
</dbReference>
<evidence type="ECO:0000256" key="2">
    <source>
        <dbReference type="ARBA" id="ARBA00007171"/>
    </source>
</evidence>
<keyword evidence="7" id="KW-1185">Reference proteome</keyword>
<dbReference type="Gene3D" id="3.40.710.10">
    <property type="entry name" value="DD-peptidase/beta-lactamase superfamily"/>
    <property type="match status" value="1"/>
</dbReference>
<organism evidence="6 7">
    <name type="scientific">Marinicrinis sediminis</name>
    <dbReference type="NCBI Taxonomy" id="1652465"/>
    <lineage>
        <taxon>Bacteria</taxon>
        <taxon>Bacillati</taxon>
        <taxon>Bacillota</taxon>
        <taxon>Bacilli</taxon>
        <taxon>Bacillales</taxon>
        <taxon>Paenibacillaceae</taxon>
    </lineage>
</organism>
<accession>A0ABW5R7I2</accession>
<feature type="domain" description="Penicillin-binding protein dimerisation" evidence="5">
    <location>
        <begin position="58"/>
        <end position="212"/>
    </location>
</feature>
<reference evidence="7" key="1">
    <citation type="journal article" date="2019" name="Int. J. Syst. Evol. Microbiol.">
        <title>The Global Catalogue of Microorganisms (GCM) 10K type strain sequencing project: providing services to taxonomists for standard genome sequencing and annotation.</title>
        <authorList>
            <consortium name="The Broad Institute Genomics Platform"/>
            <consortium name="The Broad Institute Genome Sequencing Center for Infectious Disease"/>
            <person name="Wu L."/>
            <person name="Ma J."/>
        </authorList>
    </citation>
    <scope>NUCLEOTIDE SEQUENCE [LARGE SCALE GENOMIC DNA]</scope>
    <source>
        <strain evidence="7">KCTC 33676</strain>
    </source>
</reference>
<dbReference type="Gene3D" id="3.90.1310.10">
    <property type="entry name" value="Penicillin-binding protein 2a (Domain 2)"/>
    <property type="match status" value="1"/>
</dbReference>
<dbReference type="PANTHER" id="PTHR30627">
    <property type="entry name" value="PEPTIDOGLYCAN D,D-TRANSPEPTIDASE"/>
    <property type="match status" value="1"/>
</dbReference>
<dbReference type="Pfam" id="PF03717">
    <property type="entry name" value="PBP_dimer"/>
    <property type="match status" value="1"/>
</dbReference>
<proteinExistence type="inferred from homology"/>
<dbReference type="InterPro" id="IPR005311">
    <property type="entry name" value="PBP_dimer"/>
</dbReference>
<evidence type="ECO:0000256" key="1">
    <source>
        <dbReference type="ARBA" id="ARBA00004370"/>
    </source>
</evidence>
<dbReference type="Pfam" id="PF00905">
    <property type="entry name" value="Transpeptidase"/>
    <property type="match status" value="1"/>
</dbReference>
<name>A0ABW5R7I2_9BACL</name>
<comment type="caution">
    <text evidence="6">The sequence shown here is derived from an EMBL/GenBank/DDBJ whole genome shotgun (WGS) entry which is preliminary data.</text>
</comment>
<dbReference type="InterPro" id="IPR036138">
    <property type="entry name" value="PBP_dimer_sf"/>
</dbReference>
<dbReference type="InterPro" id="IPR001460">
    <property type="entry name" value="PCN-bd_Tpept"/>
</dbReference>